<sequence>MKKLFVDTNIVIDLLSRRVPFFEEAAELFSLADKKQVELSVSSLTIANTSYALLRQMDSNKAKSVLRKLRLILKVLPLDDKIIGLALNDETFSDFEDALQYFTAIEDEQELIITRNLKDFKNSKLPTMTAKQFIETLE</sequence>
<evidence type="ECO:0000259" key="1">
    <source>
        <dbReference type="Pfam" id="PF13470"/>
    </source>
</evidence>
<accession>A0A4R2GNW3</accession>
<dbReference type="SUPFAM" id="SSF88723">
    <property type="entry name" value="PIN domain-like"/>
    <property type="match status" value="1"/>
</dbReference>
<comment type="caution">
    <text evidence="2">The sequence shown here is derived from an EMBL/GenBank/DDBJ whole genome shotgun (WGS) entry which is preliminary data.</text>
</comment>
<organism evidence="2 3">
    <name type="scientific">Natronoflexus pectinivorans</name>
    <dbReference type="NCBI Taxonomy" id="682526"/>
    <lineage>
        <taxon>Bacteria</taxon>
        <taxon>Pseudomonadati</taxon>
        <taxon>Bacteroidota</taxon>
        <taxon>Bacteroidia</taxon>
        <taxon>Marinilabiliales</taxon>
        <taxon>Marinilabiliaceae</taxon>
        <taxon>Natronoflexus</taxon>
    </lineage>
</organism>
<dbReference type="InterPro" id="IPR029060">
    <property type="entry name" value="PIN-like_dom_sf"/>
</dbReference>
<gene>
    <name evidence="2" type="ORF">EV194_101649</name>
</gene>
<dbReference type="Pfam" id="PF13470">
    <property type="entry name" value="PIN_3"/>
    <property type="match status" value="1"/>
</dbReference>
<protein>
    <submittedName>
        <fullName evidence="2">Putative nucleic acid-binding protein</fullName>
    </submittedName>
</protein>
<dbReference type="OrthoDB" id="1148871at2"/>
<keyword evidence="3" id="KW-1185">Reference proteome</keyword>
<dbReference type="InterPro" id="IPR002716">
    <property type="entry name" value="PIN_dom"/>
</dbReference>
<dbReference type="Gene3D" id="3.40.50.1010">
    <property type="entry name" value="5'-nuclease"/>
    <property type="match status" value="1"/>
</dbReference>
<reference evidence="2 3" key="1">
    <citation type="submission" date="2019-03" db="EMBL/GenBank/DDBJ databases">
        <title>Genomic Encyclopedia of Type Strains, Phase IV (KMG-IV): sequencing the most valuable type-strain genomes for metagenomic binning, comparative biology and taxonomic classification.</title>
        <authorList>
            <person name="Goeker M."/>
        </authorList>
    </citation>
    <scope>NUCLEOTIDE SEQUENCE [LARGE SCALE GENOMIC DNA]</scope>
    <source>
        <strain evidence="2 3">DSM 24179</strain>
    </source>
</reference>
<evidence type="ECO:0000313" key="2">
    <source>
        <dbReference type="EMBL" id="TCO11015.1"/>
    </source>
</evidence>
<evidence type="ECO:0000313" key="3">
    <source>
        <dbReference type="Proteomes" id="UP000295221"/>
    </source>
</evidence>
<dbReference type="AlphaFoldDB" id="A0A4R2GNW3"/>
<proteinExistence type="predicted"/>
<dbReference type="RefSeq" id="WP_132431983.1">
    <property type="nucleotide sequence ID" value="NZ_SLWK01000001.1"/>
</dbReference>
<dbReference type="EMBL" id="SLWK01000001">
    <property type="protein sequence ID" value="TCO11015.1"/>
    <property type="molecule type" value="Genomic_DNA"/>
</dbReference>
<dbReference type="Proteomes" id="UP000295221">
    <property type="component" value="Unassembled WGS sequence"/>
</dbReference>
<feature type="domain" description="PIN" evidence="1">
    <location>
        <begin position="4"/>
        <end position="117"/>
    </location>
</feature>
<name>A0A4R2GNW3_9BACT</name>